<evidence type="ECO:0000256" key="9">
    <source>
        <dbReference type="ARBA" id="ARBA00023136"/>
    </source>
</evidence>
<feature type="domain" description="Ig-like" evidence="17">
    <location>
        <begin position="281"/>
        <end position="382"/>
    </location>
</feature>
<evidence type="ECO:0000256" key="8">
    <source>
        <dbReference type="ARBA" id="ARBA00023027"/>
    </source>
</evidence>
<feature type="transmembrane region" description="Helical" evidence="15">
    <location>
        <begin position="396"/>
        <end position="421"/>
    </location>
</feature>
<dbReference type="SUPFAM" id="SSF48726">
    <property type="entry name" value="Immunoglobulin"/>
    <property type="match status" value="3"/>
</dbReference>
<keyword evidence="3 15" id="KW-0812">Transmembrane</keyword>
<dbReference type="InterPro" id="IPR007110">
    <property type="entry name" value="Ig-like_dom"/>
</dbReference>
<dbReference type="PANTHER" id="PTHR11890:SF20">
    <property type="entry name" value="INTERLEUKIN-1 RECEPTOR ACCESSORY PROTEIN"/>
    <property type="match status" value="1"/>
</dbReference>
<dbReference type="GO" id="GO:0016020">
    <property type="term" value="C:membrane"/>
    <property type="evidence" value="ECO:0007669"/>
    <property type="project" value="UniProtKB-SubCell"/>
</dbReference>
<dbReference type="GO" id="GO:0016787">
    <property type="term" value="F:hydrolase activity"/>
    <property type="evidence" value="ECO:0007669"/>
    <property type="project" value="UniProtKB-KW"/>
</dbReference>
<sequence>MPCPAPRVRSPKEPPSWRRTVDVPPAMVTLVICLLSFAALIEGDATESATEVNNHSASQCLDWGEMEQPVSVLEGEAGWLRCAHYNVYNYSSTQASGLSLFWYREAAGQSLEEPIKLKQYSKDREWLWLEPATQQDSGKYICMLSNKTFCTRVTMRLEVIPKENSTCVGDQIAVAPKEVRIPLGSRRTFPCPDVEMVQHRNLYHTTTWYHKCKTVEELGRNQMEAKGDILDVYNMYTIFGGNYTCLVSYDKAGRHVNFTRVVHVVAVSNENVSKEPIIHNPDKAQVYPVKQGETAVLICKALLPYLEGETQDLWWMVNGKAVEPPGDPRYNITSRTVSNSLGDEIRETVLHIQDFKQEDMSKEYNCSARNSRGNATRRAVLEMESSKPYLELSCGLGVIMVVMLLMFVIYHVFWLELLLLYRSHFGSDERSTDDKEYDVYISYARHSEEEEFVDKTLRRVLENELGYTVCIFDRDSLPGGTITDETLLFVNRSRRQIVVVSPEWEVQGTQAMLELRAGLDRMMCGTGLRVILVQYRPIRRHGWVRELRRVRGVLALVRWEGERSQELSSRFWKRLQVELPLRRAKESQSLSVETVKTEGMSLKSIEALRLSEDTSCLTS</sequence>
<proteinExistence type="inferred from homology"/>
<keyword evidence="10" id="KW-1015">Disulfide bond</keyword>
<evidence type="ECO:0000259" key="17">
    <source>
        <dbReference type="PROSITE" id="PS50835"/>
    </source>
</evidence>
<keyword evidence="13" id="KW-0395">Inflammatory response</keyword>
<evidence type="ECO:0000313" key="19">
    <source>
        <dbReference type="Proteomes" id="UP001591681"/>
    </source>
</evidence>
<keyword evidence="6" id="KW-0378">Hydrolase</keyword>
<evidence type="ECO:0000256" key="14">
    <source>
        <dbReference type="ARBA" id="ARBA00023319"/>
    </source>
</evidence>
<dbReference type="SUPFAM" id="SSF52200">
    <property type="entry name" value="Toll/Interleukin receptor TIR domain"/>
    <property type="match status" value="1"/>
</dbReference>
<evidence type="ECO:0000256" key="5">
    <source>
        <dbReference type="ARBA" id="ARBA00022737"/>
    </source>
</evidence>
<dbReference type="InterPro" id="IPR015621">
    <property type="entry name" value="IL-1_rcpt_fam"/>
</dbReference>
<keyword evidence="14" id="KW-0393">Immunoglobulin domain</keyword>
<dbReference type="EMBL" id="JBHFQA010000007">
    <property type="protein sequence ID" value="KAL2095869.1"/>
    <property type="molecule type" value="Genomic_DNA"/>
</dbReference>
<evidence type="ECO:0000256" key="13">
    <source>
        <dbReference type="ARBA" id="ARBA00023198"/>
    </source>
</evidence>
<comment type="subcellular location">
    <subcellularLocation>
        <location evidence="1">Membrane</location>
        <topology evidence="1">Single-pass type I membrane protein</topology>
    </subcellularLocation>
</comment>
<reference evidence="18 19" key="1">
    <citation type="submission" date="2024-09" db="EMBL/GenBank/DDBJ databases">
        <title>A chromosome-level genome assembly of Gray's grenadier anchovy, Coilia grayii.</title>
        <authorList>
            <person name="Fu Z."/>
        </authorList>
    </citation>
    <scope>NUCLEOTIDE SEQUENCE [LARGE SCALE GENOMIC DNA]</scope>
    <source>
        <strain evidence="18">G4</strain>
        <tissue evidence="18">Muscle</tissue>
    </source>
</reference>
<evidence type="ECO:0000256" key="6">
    <source>
        <dbReference type="ARBA" id="ARBA00022801"/>
    </source>
</evidence>
<accession>A0ABD1K9U9</accession>
<keyword evidence="9 15" id="KW-0472">Membrane</keyword>
<keyword evidence="5" id="KW-0677">Repeat</keyword>
<organism evidence="18 19">
    <name type="scientific">Coilia grayii</name>
    <name type="common">Gray's grenadier anchovy</name>
    <dbReference type="NCBI Taxonomy" id="363190"/>
    <lineage>
        <taxon>Eukaryota</taxon>
        <taxon>Metazoa</taxon>
        <taxon>Chordata</taxon>
        <taxon>Craniata</taxon>
        <taxon>Vertebrata</taxon>
        <taxon>Euteleostomi</taxon>
        <taxon>Actinopterygii</taxon>
        <taxon>Neopterygii</taxon>
        <taxon>Teleostei</taxon>
        <taxon>Clupei</taxon>
        <taxon>Clupeiformes</taxon>
        <taxon>Clupeoidei</taxon>
        <taxon>Engraulidae</taxon>
        <taxon>Coilinae</taxon>
        <taxon>Coilia</taxon>
    </lineage>
</organism>
<dbReference type="SMART" id="SM00409">
    <property type="entry name" value="IG"/>
    <property type="match status" value="3"/>
</dbReference>
<dbReference type="AlphaFoldDB" id="A0ABD1K9U9"/>
<dbReference type="InterPro" id="IPR041416">
    <property type="entry name" value="IL-1RAcP-like_ig"/>
</dbReference>
<evidence type="ECO:0000256" key="2">
    <source>
        <dbReference type="ARBA" id="ARBA00009752"/>
    </source>
</evidence>
<evidence type="ECO:0000256" key="10">
    <source>
        <dbReference type="ARBA" id="ARBA00023157"/>
    </source>
</evidence>
<evidence type="ECO:0000256" key="1">
    <source>
        <dbReference type="ARBA" id="ARBA00004479"/>
    </source>
</evidence>
<feature type="domain" description="TIR" evidence="16">
    <location>
        <begin position="435"/>
        <end position="579"/>
    </location>
</feature>
<keyword evidence="4" id="KW-0732">Signal</keyword>
<protein>
    <recommendedName>
        <fullName evidence="20">Interleukin-1 receptor accessory protein</fullName>
    </recommendedName>
</protein>
<dbReference type="SMART" id="SM00255">
    <property type="entry name" value="TIR"/>
    <property type="match status" value="1"/>
</dbReference>
<dbReference type="PROSITE" id="PS50835">
    <property type="entry name" value="IG_LIKE"/>
    <property type="match status" value="2"/>
</dbReference>
<dbReference type="Gene3D" id="2.60.40.10">
    <property type="entry name" value="Immunoglobulins"/>
    <property type="match status" value="3"/>
</dbReference>
<dbReference type="InterPro" id="IPR003599">
    <property type="entry name" value="Ig_sub"/>
</dbReference>
<dbReference type="Proteomes" id="UP001591681">
    <property type="component" value="Unassembled WGS sequence"/>
</dbReference>
<dbReference type="Pfam" id="PF01582">
    <property type="entry name" value="TIR"/>
    <property type="match status" value="1"/>
</dbReference>
<comment type="similarity">
    <text evidence="2">Belongs to the interleukin-1 receptor family.</text>
</comment>
<dbReference type="InterPro" id="IPR000157">
    <property type="entry name" value="TIR_dom"/>
</dbReference>
<keyword evidence="8" id="KW-0520">NAD</keyword>
<gene>
    <name evidence="18" type="ORF">ACEWY4_008017</name>
</gene>
<dbReference type="PROSITE" id="PS50104">
    <property type="entry name" value="TIR"/>
    <property type="match status" value="1"/>
</dbReference>
<name>A0ABD1K9U9_9TELE</name>
<evidence type="ECO:0000256" key="12">
    <source>
        <dbReference type="ARBA" id="ARBA00023180"/>
    </source>
</evidence>
<evidence type="ECO:0000256" key="11">
    <source>
        <dbReference type="ARBA" id="ARBA00023170"/>
    </source>
</evidence>
<feature type="domain" description="Ig-like" evidence="17">
    <location>
        <begin position="25"/>
        <end position="154"/>
    </location>
</feature>
<evidence type="ECO:0008006" key="20">
    <source>
        <dbReference type="Google" id="ProtNLM"/>
    </source>
</evidence>
<evidence type="ECO:0000313" key="18">
    <source>
        <dbReference type="EMBL" id="KAL2095869.1"/>
    </source>
</evidence>
<keyword evidence="19" id="KW-1185">Reference proteome</keyword>
<evidence type="ECO:0000256" key="7">
    <source>
        <dbReference type="ARBA" id="ARBA00022989"/>
    </source>
</evidence>
<keyword evidence="7 15" id="KW-1133">Transmembrane helix</keyword>
<dbReference type="GO" id="GO:0006954">
    <property type="term" value="P:inflammatory response"/>
    <property type="evidence" value="ECO:0007669"/>
    <property type="project" value="UniProtKB-KW"/>
</dbReference>
<dbReference type="PRINTS" id="PR01537">
    <property type="entry name" value="INTRLKN1R1F"/>
</dbReference>
<dbReference type="InterPro" id="IPR036179">
    <property type="entry name" value="Ig-like_dom_sf"/>
</dbReference>
<dbReference type="InterPro" id="IPR035897">
    <property type="entry name" value="Toll_tir_struct_dom_sf"/>
</dbReference>
<dbReference type="InterPro" id="IPR004074">
    <property type="entry name" value="IL-1_rcpt_I/II-typ"/>
</dbReference>
<dbReference type="Gene3D" id="3.40.50.10140">
    <property type="entry name" value="Toll/interleukin-1 receptor homology (TIR) domain"/>
    <property type="match status" value="1"/>
</dbReference>
<evidence type="ECO:0000259" key="16">
    <source>
        <dbReference type="PROSITE" id="PS50104"/>
    </source>
</evidence>
<dbReference type="PRINTS" id="PR01536">
    <property type="entry name" value="INTRLKN1R12F"/>
</dbReference>
<dbReference type="InterPro" id="IPR013783">
    <property type="entry name" value="Ig-like_fold"/>
</dbReference>
<evidence type="ECO:0000256" key="4">
    <source>
        <dbReference type="ARBA" id="ARBA00022729"/>
    </source>
</evidence>
<dbReference type="PANTHER" id="PTHR11890">
    <property type="entry name" value="INTERLEUKIN-1 RECEPTOR FAMILY MEMBER"/>
    <property type="match status" value="1"/>
</dbReference>
<evidence type="ECO:0000256" key="3">
    <source>
        <dbReference type="ARBA" id="ARBA00022692"/>
    </source>
</evidence>
<dbReference type="Pfam" id="PF18452">
    <property type="entry name" value="Ig_6"/>
    <property type="match status" value="1"/>
</dbReference>
<keyword evidence="11" id="KW-0675">Receptor</keyword>
<evidence type="ECO:0000256" key="15">
    <source>
        <dbReference type="SAM" id="Phobius"/>
    </source>
</evidence>
<keyword evidence="12" id="KW-0325">Glycoprotein</keyword>
<comment type="caution">
    <text evidence="18">The sequence shown here is derived from an EMBL/GenBank/DDBJ whole genome shotgun (WGS) entry which is preliminary data.</text>
</comment>